<evidence type="ECO:0000313" key="1">
    <source>
        <dbReference type="EMBL" id="KAI4379003.1"/>
    </source>
</evidence>
<dbReference type="EMBL" id="CM042883">
    <property type="protein sequence ID" value="KAI4379003.1"/>
    <property type="molecule type" value="Genomic_DNA"/>
</dbReference>
<reference evidence="2" key="1">
    <citation type="journal article" date="2023" name="Front. Plant Sci.">
        <title>Chromosomal-level genome assembly of Melastoma candidum provides insights into trichome evolution.</title>
        <authorList>
            <person name="Zhong Y."/>
            <person name="Wu W."/>
            <person name="Sun C."/>
            <person name="Zou P."/>
            <person name="Liu Y."/>
            <person name="Dai S."/>
            <person name="Zhou R."/>
        </authorList>
    </citation>
    <scope>NUCLEOTIDE SEQUENCE [LARGE SCALE GENOMIC DNA]</scope>
</reference>
<keyword evidence="2" id="KW-1185">Reference proteome</keyword>
<organism evidence="1 2">
    <name type="scientific">Melastoma candidum</name>
    <dbReference type="NCBI Taxonomy" id="119954"/>
    <lineage>
        <taxon>Eukaryota</taxon>
        <taxon>Viridiplantae</taxon>
        <taxon>Streptophyta</taxon>
        <taxon>Embryophyta</taxon>
        <taxon>Tracheophyta</taxon>
        <taxon>Spermatophyta</taxon>
        <taxon>Magnoliopsida</taxon>
        <taxon>eudicotyledons</taxon>
        <taxon>Gunneridae</taxon>
        <taxon>Pentapetalae</taxon>
        <taxon>rosids</taxon>
        <taxon>malvids</taxon>
        <taxon>Myrtales</taxon>
        <taxon>Melastomataceae</taxon>
        <taxon>Melastomatoideae</taxon>
        <taxon>Melastomateae</taxon>
        <taxon>Melastoma</taxon>
    </lineage>
</organism>
<proteinExistence type="predicted"/>
<gene>
    <name evidence="1" type="ORF">MLD38_016413</name>
</gene>
<sequence length="365" mass="40664">MGRRLADMEMKQPVAVSAVSDVVSSDVIYIAPKISEDREYEVKECTSEISVTEEYHEKLEVLGIKTTNVHGGINGEETQKLQARKSTDNTKINPSAMKAYVTGNGPSHRIIAQPFALQMKERAARLSHRVTAEKSPSTLNFSPDSGRRVLSYKNNHPLPPVRQFHLNGRNHPDDDDAFSVASVASMRSDRSMRSRVTVPAAPTFRSTARAEQRKEFYTKLEEKHKALEAEKNQCEARTKEEQEAAIKQLRKSMVVKANPVPSFYYEAPPPKPELKKLPLTQPKSPNLSRRKSSGDTFKSSQEKARPSARTLRHSIGCYKADVPLNARSPRGSNRTAVDSADVDVARGAKEEERVDGNVELSPTNN</sequence>
<dbReference type="Proteomes" id="UP001057402">
    <property type="component" value="Chromosome 4"/>
</dbReference>
<evidence type="ECO:0000313" key="2">
    <source>
        <dbReference type="Proteomes" id="UP001057402"/>
    </source>
</evidence>
<comment type="caution">
    <text evidence="1">The sequence shown here is derived from an EMBL/GenBank/DDBJ whole genome shotgun (WGS) entry which is preliminary data.</text>
</comment>
<accession>A0ACB9RJ57</accession>
<name>A0ACB9RJ57_9MYRT</name>
<protein>
    <submittedName>
        <fullName evidence="1">Uncharacterized protein</fullName>
    </submittedName>
</protein>